<keyword evidence="10" id="KW-1185">Reference proteome</keyword>
<gene>
    <name evidence="9" type="ORF">HHI36_008320</name>
</gene>
<feature type="transmembrane region" description="Helical" evidence="8">
    <location>
        <begin position="52"/>
        <end position="77"/>
    </location>
</feature>
<reference evidence="9 10" key="1">
    <citation type="journal article" date="2021" name="BMC Biol.">
        <title>Horizontally acquired antibacterial genes associated with adaptive radiation of ladybird beetles.</title>
        <authorList>
            <person name="Li H.S."/>
            <person name="Tang X.F."/>
            <person name="Huang Y.H."/>
            <person name="Xu Z.Y."/>
            <person name="Chen M.L."/>
            <person name="Du X.Y."/>
            <person name="Qiu B.Y."/>
            <person name="Chen P.T."/>
            <person name="Zhang W."/>
            <person name="Slipinski A."/>
            <person name="Escalona H.E."/>
            <person name="Waterhouse R.M."/>
            <person name="Zwick A."/>
            <person name="Pang H."/>
        </authorList>
    </citation>
    <scope>NUCLEOTIDE SEQUENCE [LARGE SCALE GENOMIC DNA]</scope>
    <source>
        <strain evidence="9">SYSU2018</strain>
    </source>
</reference>
<organism evidence="9 10">
    <name type="scientific">Cryptolaemus montrouzieri</name>
    <dbReference type="NCBI Taxonomy" id="559131"/>
    <lineage>
        <taxon>Eukaryota</taxon>
        <taxon>Metazoa</taxon>
        <taxon>Ecdysozoa</taxon>
        <taxon>Arthropoda</taxon>
        <taxon>Hexapoda</taxon>
        <taxon>Insecta</taxon>
        <taxon>Pterygota</taxon>
        <taxon>Neoptera</taxon>
        <taxon>Endopterygota</taxon>
        <taxon>Coleoptera</taxon>
        <taxon>Polyphaga</taxon>
        <taxon>Cucujiformia</taxon>
        <taxon>Coccinelloidea</taxon>
        <taxon>Coccinellidae</taxon>
        <taxon>Scymninae</taxon>
        <taxon>Scymnini</taxon>
        <taxon>Cryptolaemus</taxon>
    </lineage>
</organism>
<comment type="similarity">
    <text evidence="2">Belongs to the CD36 family.</text>
</comment>
<evidence type="ECO:0000256" key="8">
    <source>
        <dbReference type="SAM" id="Phobius"/>
    </source>
</evidence>
<dbReference type="Pfam" id="PF01130">
    <property type="entry name" value="CD36"/>
    <property type="match status" value="1"/>
</dbReference>
<evidence type="ECO:0000256" key="3">
    <source>
        <dbReference type="ARBA" id="ARBA00022475"/>
    </source>
</evidence>
<comment type="subcellular location">
    <subcellularLocation>
        <location evidence="1">Cell membrane</location>
    </subcellularLocation>
</comment>
<sequence>MQLNMLLQPVEGIRLFENVQKVFIPIFYFDQKIPIKDHLVTSIKLLQHFPEICTGVSVTLMIAAVIILLGLFVHLYFNCSCAKKTYEIEQVKKPFPIQEIPSDTLKRPKS</sequence>
<dbReference type="Proteomes" id="UP001516400">
    <property type="component" value="Unassembled WGS sequence"/>
</dbReference>
<name>A0ABD2MSY6_9CUCU</name>
<evidence type="ECO:0000256" key="1">
    <source>
        <dbReference type="ARBA" id="ARBA00004236"/>
    </source>
</evidence>
<evidence type="ECO:0000256" key="4">
    <source>
        <dbReference type="ARBA" id="ARBA00022692"/>
    </source>
</evidence>
<dbReference type="AlphaFoldDB" id="A0ABD2MSY6"/>
<evidence type="ECO:0000313" key="10">
    <source>
        <dbReference type="Proteomes" id="UP001516400"/>
    </source>
</evidence>
<protein>
    <submittedName>
        <fullName evidence="9">Uncharacterized protein</fullName>
    </submittedName>
</protein>
<proteinExistence type="inferred from homology"/>
<keyword evidence="3" id="KW-1003">Cell membrane</keyword>
<dbReference type="EMBL" id="JABFTP020000021">
    <property type="protein sequence ID" value="KAL3269239.1"/>
    <property type="molecule type" value="Genomic_DNA"/>
</dbReference>
<dbReference type="InterPro" id="IPR002159">
    <property type="entry name" value="CD36_fam"/>
</dbReference>
<keyword evidence="7" id="KW-0325">Glycoprotein</keyword>
<keyword evidence="4 8" id="KW-0812">Transmembrane</keyword>
<accession>A0ABD2MSY6</accession>
<dbReference type="GO" id="GO:0005886">
    <property type="term" value="C:plasma membrane"/>
    <property type="evidence" value="ECO:0007669"/>
    <property type="project" value="UniProtKB-SubCell"/>
</dbReference>
<comment type="caution">
    <text evidence="9">The sequence shown here is derived from an EMBL/GenBank/DDBJ whole genome shotgun (WGS) entry which is preliminary data.</text>
</comment>
<evidence type="ECO:0000256" key="6">
    <source>
        <dbReference type="ARBA" id="ARBA00023136"/>
    </source>
</evidence>
<evidence type="ECO:0000256" key="2">
    <source>
        <dbReference type="ARBA" id="ARBA00010532"/>
    </source>
</evidence>
<evidence type="ECO:0000256" key="5">
    <source>
        <dbReference type="ARBA" id="ARBA00022989"/>
    </source>
</evidence>
<keyword evidence="5 8" id="KW-1133">Transmembrane helix</keyword>
<evidence type="ECO:0000256" key="7">
    <source>
        <dbReference type="ARBA" id="ARBA00023180"/>
    </source>
</evidence>
<keyword evidence="6 8" id="KW-0472">Membrane</keyword>
<evidence type="ECO:0000313" key="9">
    <source>
        <dbReference type="EMBL" id="KAL3269239.1"/>
    </source>
</evidence>